<sequence length="380" mass="43819">MSKDKIFNALKEKFDKNKNIVRVEKNKDNPYVVINKTCINDNSLTWAAKGLHSYLMSLPDDWIIYINELTKHTSCGRDHTYTVIKELLKFGYMEKIQYRYQGKVLGLSYTVFETPIDVTNYDNTKPRIVNMNVSDNGEIIENTTVQPFTESTDSATSDTADTTLLNNNNNKIITKQNNDSVVVVVSEKEKQLLEMYKSFKIEKRVMPHTLKLLKENADKFDLEVFEQIFISASEDSVIKKYAYIKTTLATLESKGIFTIGQYNDDQEQRKATKNKTKATGSSTSRSENTKSNKAPTRFHFNYGNESFRNFSDEELEKKLKESQQDKFNNDDVQANESESNQDLRAQAIKNVNANNFLTVIEGDPFWEKQIEDEIKRLSNN</sequence>
<evidence type="ECO:0008006" key="3">
    <source>
        <dbReference type="Google" id="ProtNLM"/>
    </source>
</evidence>
<name>A0A644VJU0_9ZZZZ</name>
<feature type="compositionally biased region" description="Polar residues" evidence="1">
    <location>
        <begin position="277"/>
        <end position="294"/>
    </location>
</feature>
<proteinExistence type="predicted"/>
<comment type="caution">
    <text evidence="2">The sequence shown here is derived from an EMBL/GenBank/DDBJ whole genome shotgun (WGS) entry which is preliminary data.</text>
</comment>
<feature type="region of interest" description="Disordered" evidence="1">
    <location>
        <begin position="319"/>
        <end position="340"/>
    </location>
</feature>
<reference evidence="2" key="1">
    <citation type="submission" date="2019-08" db="EMBL/GenBank/DDBJ databases">
        <authorList>
            <person name="Kucharzyk K."/>
            <person name="Murdoch R.W."/>
            <person name="Higgins S."/>
            <person name="Loffler F."/>
        </authorList>
    </citation>
    <scope>NUCLEOTIDE SEQUENCE</scope>
</reference>
<evidence type="ECO:0000256" key="1">
    <source>
        <dbReference type="SAM" id="MobiDB-lite"/>
    </source>
</evidence>
<dbReference type="AlphaFoldDB" id="A0A644VJU0"/>
<protein>
    <recommendedName>
        <fullName evidence="3">DnaD domain-containing protein</fullName>
    </recommendedName>
</protein>
<accession>A0A644VJU0</accession>
<evidence type="ECO:0000313" key="2">
    <source>
        <dbReference type="EMBL" id="MPL91664.1"/>
    </source>
</evidence>
<dbReference type="EMBL" id="VSSQ01000336">
    <property type="protein sequence ID" value="MPL91664.1"/>
    <property type="molecule type" value="Genomic_DNA"/>
</dbReference>
<feature type="region of interest" description="Disordered" evidence="1">
    <location>
        <begin position="266"/>
        <end position="304"/>
    </location>
</feature>
<organism evidence="2">
    <name type="scientific">bioreactor metagenome</name>
    <dbReference type="NCBI Taxonomy" id="1076179"/>
    <lineage>
        <taxon>unclassified sequences</taxon>
        <taxon>metagenomes</taxon>
        <taxon>ecological metagenomes</taxon>
    </lineage>
</organism>
<gene>
    <name evidence="2" type="ORF">SDC9_37740</name>
</gene>
<feature type="compositionally biased region" description="Polar residues" evidence="1">
    <location>
        <begin position="330"/>
        <end position="340"/>
    </location>
</feature>
<feature type="compositionally biased region" description="Basic and acidic residues" evidence="1">
    <location>
        <begin position="319"/>
        <end position="329"/>
    </location>
</feature>